<dbReference type="GO" id="GO:0008168">
    <property type="term" value="F:methyltransferase activity"/>
    <property type="evidence" value="ECO:0007669"/>
    <property type="project" value="TreeGrafter"/>
</dbReference>
<dbReference type="InterPro" id="IPR029063">
    <property type="entry name" value="SAM-dependent_MTases_sf"/>
</dbReference>
<evidence type="ECO:0000256" key="2">
    <source>
        <dbReference type="SAM" id="MobiDB-lite"/>
    </source>
</evidence>
<comment type="similarity">
    <text evidence="1">Belongs to the methyltransferase superfamily. LaeA methyltransferase family.</text>
</comment>
<protein>
    <recommendedName>
        <fullName evidence="5">TAM domain methyltransferase</fullName>
    </recommendedName>
</protein>
<dbReference type="SUPFAM" id="SSF53335">
    <property type="entry name" value="S-adenosyl-L-methionine-dependent methyltransferases"/>
    <property type="match status" value="1"/>
</dbReference>
<comment type="caution">
    <text evidence="3">The sequence shown here is derived from an EMBL/GenBank/DDBJ whole genome shotgun (WGS) entry which is preliminary data.</text>
</comment>
<sequence>MASRPSNRDAATSPELGAMDHYESREEGGSTEPLASSTVHALEEVPSIEVGSHADDDFDLSSLEDDDGTASVASSTISARTYERGRPYMVVGDGRYPIPSDEVEQNREDMKHAMLMMVTENKPFLSPVGDHPQKILDIGTGTGIWAVEVGDRYPSAKVRGIDIAPIQPKWVPANVTFLVDDCEQDWIERDVDLAHFRFTIATLKNTSQVLGHAFKSLRPGSWIELQELLPTPLCDDGTMPDDDPVKYLYEKIERAFEKFGMSAQLPAELEPFLQEAGFENIHCQIFKVPIGPWAKNRTMRIVGLYQKMAVVDVLPMFLVPFQALGMSEAEIEVMNAMARKGLDDPKAHRYFKYYFWYAQKPRSSQVEEDTV</sequence>
<reference evidence="3 4" key="1">
    <citation type="journal article" date="2020" name="bioRxiv">
        <title>Whole genome comparisons of ergot fungi reveals the divergence and evolution of species within the genus Claviceps are the result of varying mechanisms driving genome evolution and host range expansion.</title>
        <authorList>
            <person name="Wyka S.A."/>
            <person name="Mondo S.J."/>
            <person name="Liu M."/>
            <person name="Dettman J."/>
            <person name="Nalam V."/>
            <person name="Broders K.D."/>
        </authorList>
    </citation>
    <scope>NUCLEOTIDE SEQUENCE [LARGE SCALE GENOMIC DNA]</scope>
    <source>
        <strain evidence="3 4">Clav52</strain>
    </source>
</reference>
<dbReference type="CDD" id="cd02440">
    <property type="entry name" value="AdoMet_MTases"/>
    <property type="match status" value="1"/>
</dbReference>
<feature type="region of interest" description="Disordered" evidence="2">
    <location>
        <begin position="1"/>
        <end position="74"/>
    </location>
</feature>
<evidence type="ECO:0000256" key="1">
    <source>
        <dbReference type="ARBA" id="ARBA00038158"/>
    </source>
</evidence>
<accession>A0A9P7QHL4</accession>
<dbReference type="Pfam" id="PF13489">
    <property type="entry name" value="Methyltransf_23"/>
    <property type="match status" value="1"/>
</dbReference>
<dbReference type="Proteomes" id="UP000707071">
    <property type="component" value="Unassembled WGS sequence"/>
</dbReference>
<name>A0A9P7QHL4_9HYPO</name>
<feature type="compositionally biased region" description="Basic and acidic residues" evidence="2">
    <location>
        <begin position="18"/>
        <end position="28"/>
    </location>
</feature>
<dbReference type="EMBL" id="SRRH01000221">
    <property type="protein sequence ID" value="KAG6294369.1"/>
    <property type="molecule type" value="Genomic_DNA"/>
</dbReference>
<keyword evidence="4" id="KW-1185">Reference proteome</keyword>
<dbReference type="AlphaFoldDB" id="A0A9P7QHL4"/>
<feature type="compositionally biased region" description="Acidic residues" evidence="2">
    <location>
        <begin position="56"/>
        <end position="68"/>
    </location>
</feature>
<evidence type="ECO:0000313" key="3">
    <source>
        <dbReference type="EMBL" id="KAG6294369.1"/>
    </source>
</evidence>
<gene>
    <name evidence="3" type="ORF">E4U09_002656</name>
</gene>
<evidence type="ECO:0000313" key="4">
    <source>
        <dbReference type="Proteomes" id="UP000707071"/>
    </source>
</evidence>
<organism evidence="3 4">
    <name type="scientific">Claviceps aff. purpurea</name>
    <dbReference type="NCBI Taxonomy" id="1967640"/>
    <lineage>
        <taxon>Eukaryota</taxon>
        <taxon>Fungi</taxon>
        <taxon>Dikarya</taxon>
        <taxon>Ascomycota</taxon>
        <taxon>Pezizomycotina</taxon>
        <taxon>Sordariomycetes</taxon>
        <taxon>Hypocreomycetidae</taxon>
        <taxon>Hypocreales</taxon>
        <taxon>Clavicipitaceae</taxon>
        <taxon>Claviceps</taxon>
    </lineage>
</organism>
<dbReference type="Gene3D" id="3.40.50.150">
    <property type="entry name" value="Vaccinia Virus protein VP39"/>
    <property type="match status" value="1"/>
</dbReference>
<proteinExistence type="inferred from homology"/>
<dbReference type="PANTHER" id="PTHR43591">
    <property type="entry name" value="METHYLTRANSFERASE"/>
    <property type="match status" value="1"/>
</dbReference>
<dbReference type="PANTHER" id="PTHR43591:SF10">
    <property type="entry name" value="ABC TRANSMEMBRANE TYPE-1 DOMAIN-CONTAINING PROTEIN-RELATED"/>
    <property type="match status" value="1"/>
</dbReference>
<evidence type="ECO:0008006" key="5">
    <source>
        <dbReference type="Google" id="ProtNLM"/>
    </source>
</evidence>